<dbReference type="InterPro" id="IPR013538">
    <property type="entry name" value="ASHA1/2-like_C"/>
</dbReference>
<comment type="similarity">
    <text evidence="1">Belongs to the AHA1 family.</text>
</comment>
<dbReference type="CDD" id="cd08897">
    <property type="entry name" value="SRPBCC_CalC_Aha1-like_4"/>
    <property type="match status" value="1"/>
</dbReference>
<proteinExistence type="inferred from homology"/>
<dbReference type="Proteomes" id="UP000670776">
    <property type="component" value="Unassembled WGS sequence"/>
</dbReference>
<keyword evidence="4" id="KW-1185">Reference proteome</keyword>
<organism evidence="3 4">
    <name type="scientific">Mariniflexile gromovii</name>
    <dbReference type="NCBI Taxonomy" id="362523"/>
    <lineage>
        <taxon>Bacteria</taxon>
        <taxon>Pseudomonadati</taxon>
        <taxon>Bacteroidota</taxon>
        <taxon>Flavobacteriia</taxon>
        <taxon>Flavobacteriales</taxon>
        <taxon>Flavobacteriaceae</taxon>
        <taxon>Mariniflexile</taxon>
    </lineage>
</organism>
<reference evidence="3 4" key="1">
    <citation type="submission" date="2021-04" db="EMBL/GenBank/DDBJ databases">
        <title>Mariniflexile gromovii gen. nov., sp. nov., a gliding bacterium isolated from the sea urchin Strongylocentrotus intermedius.</title>
        <authorList>
            <person name="Ko S."/>
            <person name="Le V."/>
            <person name="Ahn C.-Y."/>
            <person name="Oh H.-M."/>
        </authorList>
    </citation>
    <scope>NUCLEOTIDE SEQUENCE [LARGE SCALE GENOMIC DNA]</scope>
    <source>
        <strain evidence="3 4">KCTC 12570</strain>
    </source>
</reference>
<dbReference type="Gene3D" id="3.30.530.20">
    <property type="match status" value="1"/>
</dbReference>
<dbReference type="RefSeq" id="WP_209654263.1">
    <property type="nucleotide sequence ID" value="NZ_JAGJCB010000005.1"/>
</dbReference>
<evidence type="ECO:0000313" key="4">
    <source>
        <dbReference type="Proteomes" id="UP000670776"/>
    </source>
</evidence>
<dbReference type="Pfam" id="PF08327">
    <property type="entry name" value="AHSA1"/>
    <property type="match status" value="1"/>
</dbReference>
<dbReference type="InterPro" id="IPR023393">
    <property type="entry name" value="START-like_dom_sf"/>
</dbReference>
<gene>
    <name evidence="3" type="ORF">J8H85_07835</name>
</gene>
<name>A0ABS4BT15_9FLAO</name>
<feature type="domain" description="Activator of Hsp90 ATPase homologue 1/2-like C-terminal" evidence="2">
    <location>
        <begin position="11"/>
        <end position="133"/>
    </location>
</feature>
<dbReference type="EMBL" id="JAGJCB010000005">
    <property type="protein sequence ID" value="MBP0903736.1"/>
    <property type="molecule type" value="Genomic_DNA"/>
</dbReference>
<evidence type="ECO:0000259" key="2">
    <source>
        <dbReference type="Pfam" id="PF08327"/>
    </source>
</evidence>
<evidence type="ECO:0000256" key="1">
    <source>
        <dbReference type="ARBA" id="ARBA00006817"/>
    </source>
</evidence>
<dbReference type="SUPFAM" id="SSF55961">
    <property type="entry name" value="Bet v1-like"/>
    <property type="match status" value="1"/>
</dbReference>
<protein>
    <submittedName>
        <fullName evidence="3">SRPBCC family protein</fullName>
    </submittedName>
</protein>
<accession>A0ABS4BT15</accession>
<evidence type="ECO:0000313" key="3">
    <source>
        <dbReference type="EMBL" id="MBP0903736.1"/>
    </source>
</evidence>
<comment type="caution">
    <text evidence="3">The sequence shown here is derived from an EMBL/GenBank/DDBJ whole genome shotgun (WGS) entry which is preliminary data.</text>
</comment>
<sequence length="136" mass="15658">MEQIKVQATVKASAKKVWDVWTNPKHIIKWNTASDDWHTTKAENDLRVGGKFLSRMEAKDGSFGFDFTGTYDEIIPQNRIAYTMDDGRKATTNFKENNGNVEIITVFDAESQNPIEMQRDGWQAIMNNFKNYTETN</sequence>